<evidence type="ECO:0000256" key="5">
    <source>
        <dbReference type="ARBA" id="ARBA00022984"/>
    </source>
</evidence>
<dbReference type="PANTHER" id="PTHR21581">
    <property type="entry name" value="D-ALANYL-D-ALANINE CARBOXYPEPTIDASE"/>
    <property type="match status" value="1"/>
</dbReference>
<comment type="caution">
    <text evidence="9">The sequence shown here is derived from an EMBL/GenBank/DDBJ whole genome shotgun (WGS) entry which is preliminary data.</text>
</comment>
<dbReference type="PANTHER" id="PTHR21581:SF6">
    <property type="entry name" value="TRAFFICKING PROTEIN PARTICLE COMPLEX SUBUNIT 12"/>
    <property type="match status" value="1"/>
</dbReference>
<keyword evidence="3" id="KW-0378">Hydrolase</keyword>
<dbReference type="Proteomes" id="UP000603940">
    <property type="component" value="Unassembled WGS sequence"/>
</dbReference>
<evidence type="ECO:0000313" key="9">
    <source>
        <dbReference type="EMBL" id="MBC9178801.1"/>
    </source>
</evidence>
<dbReference type="Gene3D" id="3.40.710.10">
    <property type="entry name" value="DD-peptidase/beta-lactamase superfamily"/>
    <property type="match status" value="1"/>
</dbReference>
<dbReference type="InterPro" id="IPR012338">
    <property type="entry name" value="Beta-lactam/transpept-like"/>
</dbReference>
<dbReference type="InterPro" id="IPR018044">
    <property type="entry name" value="Peptidase_S11"/>
</dbReference>
<dbReference type="Pfam" id="PF00768">
    <property type="entry name" value="Peptidase_S11"/>
    <property type="match status" value="1"/>
</dbReference>
<gene>
    <name evidence="9" type="ORF">IBL25_17805</name>
</gene>
<accession>A0ABR7RAK9</accession>
<sequence length="344" mass="36284">MGKVARGLARGRLAGIAGAALLLGVLPGAASAQIGSARYSAVVMEPRTGNLLIADDPDELRHPASLTKMMTLYMLFDAIRAGHISLDTPLAMSPTAASKPPSKLGIPVGRSITVEQAIYALVTKSANDVAALIGETLGGGDEFRFAQMMTLRARAIGMSRTTFRNASGLPDVEQVSTARDMAILGRRLQQDFPERYHYFGTREVRVGSISLRSHNRMLDSYEGADGLKTGYVDASGFNIVTSARRENVRLIVSVFGGSSWTERDRQAALLLDRGFSQMGVDGTGRVLMAGNHGRAAVSAAAVAAGTTAVVASRRNRGVSLMARAEAAPVAQRGRARLVSATVAA</sequence>
<evidence type="ECO:0000313" key="10">
    <source>
        <dbReference type="Proteomes" id="UP000603940"/>
    </source>
</evidence>
<keyword evidence="5" id="KW-0573">Peptidoglycan synthesis</keyword>
<name>A0ABR7RAK9_9PROT</name>
<organism evidence="9 10">
    <name type="scientific">Pseudoroseomonas ludipueritiae</name>
    <dbReference type="NCBI Taxonomy" id="198093"/>
    <lineage>
        <taxon>Bacteria</taxon>
        <taxon>Pseudomonadati</taxon>
        <taxon>Pseudomonadota</taxon>
        <taxon>Alphaproteobacteria</taxon>
        <taxon>Acetobacterales</taxon>
        <taxon>Acetobacteraceae</taxon>
        <taxon>Pseudoroseomonas</taxon>
    </lineage>
</organism>
<feature type="domain" description="Peptidase S11 D-alanyl-D-alanine carboxypeptidase A N-terminal" evidence="8">
    <location>
        <begin position="39"/>
        <end position="257"/>
    </location>
</feature>
<evidence type="ECO:0000256" key="2">
    <source>
        <dbReference type="ARBA" id="ARBA00022729"/>
    </source>
</evidence>
<comment type="similarity">
    <text evidence="1 7">Belongs to the peptidase S11 family.</text>
</comment>
<keyword evidence="2" id="KW-0732">Signal</keyword>
<keyword evidence="10" id="KW-1185">Reference proteome</keyword>
<evidence type="ECO:0000259" key="8">
    <source>
        <dbReference type="Pfam" id="PF00768"/>
    </source>
</evidence>
<dbReference type="PRINTS" id="PR00725">
    <property type="entry name" value="DADACBPTASE1"/>
</dbReference>
<keyword evidence="9" id="KW-0121">Carboxypeptidase</keyword>
<feature type="non-terminal residue" evidence="9">
    <location>
        <position position="344"/>
    </location>
</feature>
<evidence type="ECO:0000256" key="4">
    <source>
        <dbReference type="ARBA" id="ARBA00022960"/>
    </source>
</evidence>
<reference evidence="9 10" key="1">
    <citation type="journal article" date="2009" name="Int. J. Syst. Evol. Microbiol.">
        <title>Transfer of Teichococcus ludipueritiae and Muricoccus roseus to the genus Roseomonas, as Roseomonas ludipueritiae comb. nov. and Roseomonas rosea comb. nov., respectively, and emended description of the genus Roseomonas.</title>
        <authorList>
            <person name="Sanchez-Porro C."/>
            <person name="Gallego V."/>
            <person name="Busse H.J."/>
            <person name="Kampfer P."/>
            <person name="Ventosa A."/>
        </authorList>
    </citation>
    <scope>NUCLEOTIDE SEQUENCE [LARGE SCALE GENOMIC DNA]</scope>
    <source>
        <strain evidence="9 10">DSM 14915</strain>
    </source>
</reference>
<dbReference type="InterPro" id="IPR001967">
    <property type="entry name" value="Peptidase_S11_N"/>
</dbReference>
<dbReference type="SUPFAM" id="SSF56601">
    <property type="entry name" value="beta-lactamase/transpeptidase-like"/>
    <property type="match status" value="1"/>
</dbReference>
<evidence type="ECO:0000256" key="6">
    <source>
        <dbReference type="ARBA" id="ARBA00023316"/>
    </source>
</evidence>
<dbReference type="EMBL" id="JACTUZ010000099">
    <property type="protein sequence ID" value="MBC9178801.1"/>
    <property type="molecule type" value="Genomic_DNA"/>
</dbReference>
<proteinExistence type="inferred from homology"/>
<evidence type="ECO:0000256" key="1">
    <source>
        <dbReference type="ARBA" id="ARBA00007164"/>
    </source>
</evidence>
<keyword evidence="9" id="KW-0645">Protease</keyword>
<protein>
    <submittedName>
        <fullName evidence="9">D-alanyl-D-alanine carboxypeptidase</fullName>
    </submittedName>
</protein>
<keyword evidence="6" id="KW-0961">Cell wall biogenesis/degradation</keyword>
<evidence type="ECO:0000256" key="7">
    <source>
        <dbReference type="RuleBase" id="RU004016"/>
    </source>
</evidence>
<keyword evidence="4" id="KW-0133">Cell shape</keyword>
<evidence type="ECO:0000256" key="3">
    <source>
        <dbReference type="ARBA" id="ARBA00022801"/>
    </source>
</evidence>
<dbReference type="GO" id="GO:0004180">
    <property type="term" value="F:carboxypeptidase activity"/>
    <property type="evidence" value="ECO:0007669"/>
    <property type="project" value="UniProtKB-KW"/>
</dbReference>